<evidence type="ECO:0000313" key="2">
    <source>
        <dbReference type="Proteomes" id="UP000834106"/>
    </source>
</evidence>
<dbReference type="GO" id="GO:0004620">
    <property type="term" value="F:phospholipase activity"/>
    <property type="evidence" value="ECO:0007669"/>
    <property type="project" value="TreeGrafter"/>
</dbReference>
<dbReference type="EMBL" id="OU503057">
    <property type="protein sequence ID" value="CAI9786475.1"/>
    <property type="molecule type" value="Genomic_DNA"/>
</dbReference>
<accession>A0AAD2EFW7</accession>
<dbReference type="Gene3D" id="3.40.1090.10">
    <property type="entry name" value="Cytosolic phospholipase A2 catalytic domain"/>
    <property type="match status" value="1"/>
</dbReference>
<keyword evidence="2" id="KW-1185">Reference proteome</keyword>
<gene>
    <name evidence="1" type="ORF">FPE_LOCUS33905</name>
</gene>
<proteinExistence type="predicted"/>
<dbReference type="PANTHER" id="PTHR32176:SF109">
    <property type="entry name" value="PATATIN-LIKE PROTEIN 2"/>
    <property type="match status" value="1"/>
</dbReference>
<dbReference type="PANTHER" id="PTHR32176">
    <property type="entry name" value="XYLOSE ISOMERASE"/>
    <property type="match status" value="1"/>
</dbReference>
<evidence type="ECO:0000313" key="1">
    <source>
        <dbReference type="EMBL" id="CAI9786475.1"/>
    </source>
</evidence>
<dbReference type="AlphaFoldDB" id="A0AAD2EFW7"/>
<protein>
    <submittedName>
        <fullName evidence="1">Uncharacterized protein</fullName>
    </submittedName>
</protein>
<sequence length="122" mass="13801">MCSSLPGLVRKLLKPIVGPKYEGEYLHNVEKLGETQLDETLTKAVIPTFDIENLQPIVLSTSGLPFFSSFLSSNCICIGFGLQWLTRIGPKTIETYSWTWTKVRRRVPSQCYQGETWRDSTG</sequence>
<organism evidence="1 2">
    <name type="scientific">Fraxinus pennsylvanica</name>
    <dbReference type="NCBI Taxonomy" id="56036"/>
    <lineage>
        <taxon>Eukaryota</taxon>
        <taxon>Viridiplantae</taxon>
        <taxon>Streptophyta</taxon>
        <taxon>Embryophyta</taxon>
        <taxon>Tracheophyta</taxon>
        <taxon>Spermatophyta</taxon>
        <taxon>Magnoliopsida</taxon>
        <taxon>eudicotyledons</taxon>
        <taxon>Gunneridae</taxon>
        <taxon>Pentapetalae</taxon>
        <taxon>asterids</taxon>
        <taxon>lamiids</taxon>
        <taxon>Lamiales</taxon>
        <taxon>Oleaceae</taxon>
        <taxon>Oleeae</taxon>
        <taxon>Fraxinus</taxon>
    </lineage>
</organism>
<reference evidence="1" key="1">
    <citation type="submission" date="2023-05" db="EMBL/GenBank/DDBJ databases">
        <authorList>
            <person name="Huff M."/>
        </authorList>
    </citation>
    <scope>NUCLEOTIDE SEQUENCE</scope>
</reference>
<name>A0AAD2EFW7_9LAMI</name>
<dbReference type="GO" id="GO:0047372">
    <property type="term" value="F:monoacylglycerol lipase activity"/>
    <property type="evidence" value="ECO:0007669"/>
    <property type="project" value="TreeGrafter"/>
</dbReference>
<dbReference type="Proteomes" id="UP000834106">
    <property type="component" value="Chromosome 22"/>
</dbReference>